<gene>
    <name evidence="13" type="ORF">CBYS24578_00016450</name>
</gene>
<evidence type="ECO:0000256" key="5">
    <source>
        <dbReference type="ARBA" id="ARBA00022737"/>
    </source>
</evidence>
<evidence type="ECO:0000256" key="11">
    <source>
        <dbReference type="SAM" id="MobiDB-lite"/>
    </source>
</evidence>
<dbReference type="Gene3D" id="1.25.40.10">
    <property type="entry name" value="Tetratricopeptide repeat domain"/>
    <property type="match status" value="4"/>
</dbReference>
<keyword evidence="3" id="KW-0963">Cytoplasm</keyword>
<feature type="compositionally biased region" description="Low complexity" evidence="11">
    <location>
        <begin position="384"/>
        <end position="395"/>
    </location>
</feature>
<dbReference type="InterPro" id="IPR000719">
    <property type="entry name" value="Prot_kinase_dom"/>
</dbReference>
<evidence type="ECO:0000256" key="9">
    <source>
        <dbReference type="ARBA" id="ARBA00023212"/>
    </source>
</evidence>
<proteinExistence type="inferred from homology"/>
<keyword evidence="5" id="KW-0677">Repeat</keyword>
<feature type="domain" description="Protein kinase" evidence="12">
    <location>
        <begin position="45"/>
        <end position="318"/>
    </location>
</feature>
<evidence type="ECO:0000256" key="2">
    <source>
        <dbReference type="ARBA" id="ARBA00009622"/>
    </source>
</evidence>
<feature type="region of interest" description="Disordered" evidence="11">
    <location>
        <begin position="378"/>
        <end position="441"/>
    </location>
</feature>
<dbReference type="SMART" id="SM00028">
    <property type="entry name" value="TPR"/>
    <property type="match status" value="4"/>
</dbReference>
<organism evidence="13 14">
    <name type="scientific">Clonostachys byssicola</name>
    <dbReference type="NCBI Taxonomy" id="160290"/>
    <lineage>
        <taxon>Eukaryota</taxon>
        <taxon>Fungi</taxon>
        <taxon>Dikarya</taxon>
        <taxon>Ascomycota</taxon>
        <taxon>Pezizomycotina</taxon>
        <taxon>Sordariomycetes</taxon>
        <taxon>Hypocreomycetidae</taxon>
        <taxon>Hypocreales</taxon>
        <taxon>Bionectriaceae</taxon>
        <taxon>Clonostachys</taxon>
    </lineage>
</organism>
<dbReference type="SUPFAM" id="SSF48452">
    <property type="entry name" value="TPR-like"/>
    <property type="match status" value="3"/>
</dbReference>
<reference evidence="14" key="1">
    <citation type="submission" date="2019-06" db="EMBL/GenBank/DDBJ databases">
        <authorList>
            <person name="Broberg M."/>
        </authorList>
    </citation>
    <scope>NUCLEOTIDE SEQUENCE [LARGE SCALE GENOMIC DNA]</scope>
</reference>
<dbReference type="SUPFAM" id="SSF56112">
    <property type="entry name" value="Protein kinase-like (PK-like)"/>
    <property type="match status" value="1"/>
</dbReference>
<evidence type="ECO:0000256" key="8">
    <source>
        <dbReference type="ARBA" id="ARBA00023175"/>
    </source>
</evidence>
<evidence type="ECO:0000259" key="12">
    <source>
        <dbReference type="PROSITE" id="PS50011"/>
    </source>
</evidence>
<dbReference type="EMBL" id="CABFNO020001448">
    <property type="protein sequence ID" value="CAG9988223.1"/>
    <property type="molecule type" value="Genomic_DNA"/>
</dbReference>
<name>A0A9N9Y4A1_9HYPO</name>
<dbReference type="Proteomes" id="UP000754883">
    <property type="component" value="Unassembled WGS sequence"/>
</dbReference>
<dbReference type="SMART" id="SM00220">
    <property type="entry name" value="S_TKc"/>
    <property type="match status" value="1"/>
</dbReference>
<dbReference type="Pfam" id="PF13424">
    <property type="entry name" value="TPR_12"/>
    <property type="match status" value="1"/>
</dbReference>
<evidence type="ECO:0000256" key="4">
    <source>
        <dbReference type="ARBA" id="ARBA00022701"/>
    </source>
</evidence>
<accession>A0A9N9Y4A1</accession>
<dbReference type="GO" id="GO:0005871">
    <property type="term" value="C:kinesin complex"/>
    <property type="evidence" value="ECO:0007669"/>
    <property type="project" value="InterPro"/>
</dbReference>
<dbReference type="InterPro" id="IPR008271">
    <property type="entry name" value="Ser/Thr_kinase_AS"/>
</dbReference>
<comment type="similarity">
    <text evidence="2">Belongs to the kinesin light chain family.</text>
</comment>
<keyword evidence="9" id="KW-0206">Cytoskeleton</keyword>
<dbReference type="InterPro" id="IPR019734">
    <property type="entry name" value="TPR_rpt"/>
</dbReference>
<dbReference type="Gene3D" id="1.10.510.10">
    <property type="entry name" value="Transferase(Phosphotransferase) domain 1"/>
    <property type="match status" value="1"/>
</dbReference>
<dbReference type="GO" id="GO:0005524">
    <property type="term" value="F:ATP binding"/>
    <property type="evidence" value="ECO:0007669"/>
    <property type="project" value="InterPro"/>
</dbReference>
<dbReference type="Pfam" id="PF13374">
    <property type="entry name" value="TPR_10"/>
    <property type="match status" value="5"/>
</dbReference>
<dbReference type="InterPro" id="IPR011009">
    <property type="entry name" value="Kinase-like_dom_sf"/>
</dbReference>
<dbReference type="PROSITE" id="PS50011">
    <property type="entry name" value="PROTEIN_KINASE_DOM"/>
    <property type="match status" value="1"/>
</dbReference>
<evidence type="ECO:0000256" key="10">
    <source>
        <dbReference type="PROSITE-ProRule" id="PRU00339"/>
    </source>
</evidence>
<dbReference type="GO" id="GO:0004672">
    <property type="term" value="F:protein kinase activity"/>
    <property type="evidence" value="ECO:0007669"/>
    <property type="project" value="InterPro"/>
</dbReference>
<dbReference type="Pfam" id="PF00069">
    <property type="entry name" value="Pkinase"/>
    <property type="match status" value="1"/>
</dbReference>
<evidence type="ECO:0000256" key="6">
    <source>
        <dbReference type="ARBA" id="ARBA00022803"/>
    </source>
</evidence>
<keyword evidence="7" id="KW-0175">Coiled coil</keyword>
<evidence type="ECO:0000256" key="1">
    <source>
        <dbReference type="ARBA" id="ARBA00004245"/>
    </source>
</evidence>
<dbReference type="AlphaFoldDB" id="A0A9N9Y4A1"/>
<keyword evidence="4" id="KW-0493">Microtubule</keyword>
<comment type="subcellular location">
    <subcellularLocation>
        <location evidence="1">Cytoplasm</location>
        <location evidence="1">Cytoskeleton</location>
    </subcellularLocation>
</comment>
<dbReference type="GO" id="GO:0005874">
    <property type="term" value="C:microtubule"/>
    <property type="evidence" value="ECO:0007669"/>
    <property type="project" value="UniProtKB-KW"/>
</dbReference>
<dbReference type="InterPro" id="IPR002151">
    <property type="entry name" value="Kinesin_light"/>
</dbReference>
<dbReference type="OrthoDB" id="626167at2759"/>
<comment type="caution">
    <text evidence="13">The sequence shown here is derived from an EMBL/GenBank/DDBJ whole genome shotgun (WGS) entry which is preliminary data.</text>
</comment>
<evidence type="ECO:0000313" key="14">
    <source>
        <dbReference type="Proteomes" id="UP000754883"/>
    </source>
</evidence>
<keyword evidence="8" id="KW-0505">Motor protein</keyword>
<feature type="region of interest" description="Disordered" evidence="11">
    <location>
        <begin position="320"/>
        <end position="345"/>
    </location>
</feature>
<keyword evidence="14" id="KW-1185">Reference proteome</keyword>
<evidence type="ECO:0000313" key="13">
    <source>
        <dbReference type="EMBL" id="CAG9988223.1"/>
    </source>
</evidence>
<keyword evidence="6 10" id="KW-0802">TPR repeat</keyword>
<reference evidence="13 14" key="2">
    <citation type="submission" date="2021-10" db="EMBL/GenBank/DDBJ databases">
        <authorList>
            <person name="Piombo E."/>
        </authorList>
    </citation>
    <scope>NUCLEOTIDE SEQUENCE [LARGE SCALE GENOMIC DNA]</scope>
</reference>
<evidence type="ECO:0000256" key="7">
    <source>
        <dbReference type="ARBA" id="ARBA00023054"/>
    </source>
</evidence>
<feature type="compositionally biased region" description="Polar residues" evidence="11">
    <location>
        <begin position="396"/>
        <end position="427"/>
    </location>
</feature>
<feature type="compositionally biased region" description="Polar residues" evidence="11">
    <location>
        <begin position="324"/>
        <end position="334"/>
    </location>
</feature>
<protein>
    <recommendedName>
        <fullName evidence="12">Protein kinase domain-containing protein</fullName>
    </recommendedName>
</protein>
<dbReference type="PROSITE" id="PS50005">
    <property type="entry name" value="TPR"/>
    <property type="match status" value="1"/>
</dbReference>
<dbReference type="PROSITE" id="PS00108">
    <property type="entry name" value="PROTEIN_KINASE_ST"/>
    <property type="match status" value="1"/>
</dbReference>
<evidence type="ECO:0000256" key="3">
    <source>
        <dbReference type="ARBA" id="ARBA00022490"/>
    </source>
</evidence>
<dbReference type="GO" id="GO:0007018">
    <property type="term" value="P:microtubule-based movement"/>
    <property type="evidence" value="ECO:0007669"/>
    <property type="project" value="TreeGrafter"/>
</dbReference>
<dbReference type="PANTHER" id="PTHR45783:SF3">
    <property type="entry name" value="KINESIN LIGHT CHAIN"/>
    <property type="match status" value="1"/>
</dbReference>
<sequence>MDFTGLPEIVMDSRLDVRFADEGQRRYTIHPQAATRRSRYVEERWVHEKVLGQGGQGSVDLQVKDMGRPGTLQHRAVKKIRLQRGEARQTKMIQRELEAIFKFSQARYSELFVQSYGWFVSEGLIYIAMEYHELGDLQTFLNDPSQCPSNQLPEHDVHDISLQVLDALCLMHEQGFSHRDLKPANILIKHQPPNPWWVKLGDFGISKRGGEMSQLTTIGGTLSFMPPELCFHSTRLSTRPFAADMWSFGATIYRMFTSQPMFDGDALLDYWQGRASFPDEALRRLKVSNAAIQFITKLMAPESEKRISSEQALQHPWIDVPLPQQHQSESTPKDQTLPFRPRSMSNQNSITIVSSTYSNVWPDKRSTMATQWQQTTYSNLWPDSGSTTPTSYSGSARTPHQTSLLSIDPSTQIRPASQPSASNTSVHTAADPGVPGTHHHTLEKCRKLNGKAEEAFKDGNYQLAETIYRDAWKIKTRTFGNDHPETVDSKMKLAEAMAEQGNDQKLLMAESMFREVWQLRKATLGDGHRDTLLAEQNLASALSCLDRDDEAEGMFRGVLSAHKKALGDEHDDTLKTMNGLADLLLNGEENDDEERVEEAADLFEQVLVIRLKSLGDEHEETAFAMQKVSSAYLQQRLFADAEALSDCALHIIQRKYGKDHKKAFGIMEGLASALHMQGKADACEELLRELVEVKIRVLGEAQAVDVIDDLAVHLSREGKKDEAEQYYRKALRIQKDEEKIDQRTLTIMEALAMLLFKQGKEAEARRFSREVVDIRKKVDGIDHPATLHSMHILAKLMSDEMRATGGEPLLLLEEVVYRRQRTLGFEHEDTLQATVDLAHVYSNVKDHEKAESTYKEVIRVQRTELGAKHPHTLDTMNSLACFLARADSFLTRTDRLPAAETMLQDVIAGRQQALGESHPRTIESMETLREVLSEQRKFIDATIVAEKIVELKTDSLGKDHEGTLAATLALARIYTHREEFPVSAALYDLVIKTITNTFHAGEEILRLALLRLVELLYSQGKFEEAAGECENVFLHIENSEQNLTIDLDRFKTSLIDDLCEIGLSLLASQLYDRK</sequence>
<dbReference type="GO" id="GO:0005737">
    <property type="term" value="C:cytoplasm"/>
    <property type="evidence" value="ECO:0007669"/>
    <property type="project" value="TreeGrafter"/>
</dbReference>
<dbReference type="GO" id="GO:0019894">
    <property type="term" value="F:kinesin binding"/>
    <property type="evidence" value="ECO:0007669"/>
    <property type="project" value="TreeGrafter"/>
</dbReference>
<feature type="repeat" description="TPR" evidence="10">
    <location>
        <begin position="704"/>
        <end position="737"/>
    </location>
</feature>
<dbReference type="PANTHER" id="PTHR45783">
    <property type="entry name" value="KINESIN LIGHT CHAIN"/>
    <property type="match status" value="1"/>
</dbReference>
<dbReference type="InterPro" id="IPR011990">
    <property type="entry name" value="TPR-like_helical_dom_sf"/>
</dbReference>